<dbReference type="PANTHER" id="PTHR24043">
    <property type="entry name" value="SCAVENGER RECEPTOR CLASS F"/>
    <property type="match status" value="1"/>
</dbReference>
<dbReference type="PROSITE" id="PS00022">
    <property type="entry name" value="EGF_1"/>
    <property type="match status" value="2"/>
</dbReference>
<feature type="transmembrane region" description="Helical" evidence="4">
    <location>
        <begin position="359"/>
        <end position="384"/>
    </location>
</feature>
<comment type="caution">
    <text evidence="2">Lacks conserved residue(s) required for the propagation of feature annotation.</text>
</comment>
<sequence length="884" mass="97456">MEVFISRGVGILPLIIGFFIFFTWNINTNSLVAGQLNNDTSVSTQLCKDTVLYGALSWELHALCCQQFYGSSEECEFVCPCVNGARTCNVTSRTCECRDGYKGPFCQISCKHNKRFGRQCTNRCLCGPDAFCDPVTGVCVCTKSEGCKRCKVGRWGQKCNFPCECGKGYSCNDDTGECTCRNETFCDPADSSSETSCHCQNGGTCTTFSDQCNCREGWTGRDCSQPCPEGFYGAACQLPCECGEGANCHPQTGFCLCPDLSKGYKCNNRCPEGRFGPKCAYECFCPEGLTCNQISGNCACLGGALSCINSNTFTTKAPNFPGTKFNNKTTVQQYLPGMPPLTGPPLVATDDENALISDYLLWVVVGIVAILIVVVIFLLVLIVFKRKKVNDVDCRKGIGRVDTNDYEDVEEMNIRRDTLPPSFELPPIPTTPLGPNSPNVSLPPLPVKPSLGEPMVPRRVKSLMSTSRKRQKQPQMRNSFHAHTPSMFSSLSTISTRSTETLTPLPKSIQNLGVTNELLASESAYEATIKSPLRESRWSSLPSVPVQDGNSGPRGASLTHSENVRMSLVVADCDEYEDYADPFSGEDQQDTSSGTKEEFDNLVNEKKTMGQVQSNPLYNGRIGDRHGLQKQISSPNLVKKTSKGAHDSPREQLNSRLRKSASVVDPRLRLSHSLSTRSFNESLRDNKRYSSPVLARKDSEEDDYADPSDSVTTSRARAHSDLRRSLHDSNSALSDIDGGPTYFTLENSSNKSTPNSSRPQSAIIAAGEDSDYDELEEEPIEPSAGQSQWQSKPSGDDSRKMQRNRMTFGGKTNQEDPQYFVLDRSRNAYSERTKNNNVRKNAFRAPLRATEEDGDYSHLERISFDNGDIVVSDLQNDDYASLRS</sequence>
<dbReference type="SMART" id="SM00180">
    <property type="entry name" value="EGF_Lam"/>
    <property type="match status" value="4"/>
</dbReference>
<dbReference type="AlphaFoldDB" id="A0A9Q1C069"/>
<evidence type="ECO:0000256" key="4">
    <source>
        <dbReference type="SAM" id="Phobius"/>
    </source>
</evidence>
<evidence type="ECO:0000256" key="3">
    <source>
        <dbReference type="SAM" id="MobiDB-lite"/>
    </source>
</evidence>
<evidence type="ECO:0000313" key="6">
    <source>
        <dbReference type="EMBL" id="KAJ8035947.1"/>
    </source>
</evidence>
<gene>
    <name evidence="6" type="ORF">HOLleu_19782</name>
</gene>
<feature type="compositionally biased region" description="Basic and acidic residues" evidence="3">
    <location>
        <begin position="718"/>
        <end position="727"/>
    </location>
</feature>
<reference evidence="6" key="1">
    <citation type="submission" date="2021-10" db="EMBL/GenBank/DDBJ databases">
        <title>Tropical sea cucumber genome reveals ecological adaptation and Cuvierian tubules defense mechanism.</title>
        <authorList>
            <person name="Chen T."/>
        </authorList>
    </citation>
    <scope>NUCLEOTIDE SEQUENCE</scope>
    <source>
        <strain evidence="6">Nanhai2018</strain>
        <tissue evidence="6">Muscle</tissue>
    </source>
</reference>
<dbReference type="GO" id="GO:0005044">
    <property type="term" value="F:scavenger receptor activity"/>
    <property type="evidence" value="ECO:0007669"/>
    <property type="project" value="InterPro"/>
</dbReference>
<dbReference type="SMART" id="SM00181">
    <property type="entry name" value="EGF"/>
    <property type="match status" value="3"/>
</dbReference>
<dbReference type="CDD" id="cd00055">
    <property type="entry name" value="EGF_Lam"/>
    <property type="match status" value="2"/>
</dbReference>
<keyword evidence="4" id="KW-0812">Transmembrane</keyword>
<feature type="region of interest" description="Disordered" evidence="3">
    <location>
        <begin position="605"/>
        <end position="666"/>
    </location>
</feature>
<feature type="compositionally biased region" description="Polar residues" evidence="3">
    <location>
        <begin position="784"/>
        <end position="793"/>
    </location>
</feature>
<dbReference type="Proteomes" id="UP001152320">
    <property type="component" value="Chromosome 9"/>
</dbReference>
<keyword evidence="1 2" id="KW-0245">EGF-like domain</keyword>
<feature type="transmembrane region" description="Helical" evidence="4">
    <location>
        <begin position="7"/>
        <end position="26"/>
    </location>
</feature>
<keyword evidence="4" id="KW-1133">Transmembrane helix</keyword>
<dbReference type="PROSITE" id="PS50026">
    <property type="entry name" value="EGF_3"/>
    <property type="match status" value="1"/>
</dbReference>
<feature type="domain" description="EGF-like" evidence="5">
    <location>
        <begin position="193"/>
        <end position="224"/>
    </location>
</feature>
<feature type="region of interest" description="Disordered" evidence="3">
    <location>
        <begin position="464"/>
        <end position="483"/>
    </location>
</feature>
<keyword evidence="7" id="KW-1185">Reference proteome</keyword>
<dbReference type="Gene3D" id="2.170.300.10">
    <property type="entry name" value="Tie2 ligand-binding domain superfamily"/>
    <property type="match status" value="2"/>
</dbReference>
<keyword evidence="2" id="KW-1015">Disulfide bond</keyword>
<feature type="compositionally biased region" description="Acidic residues" evidence="3">
    <location>
        <begin position="768"/>
        <end position="780"/>
    </location>
</feature>
<protein>
    <submittedName>
        <fullName evidence="6">Multiple epidermal growth factor-like domains protein 10</fullName>
    </submittedName>
</protein>
<proteinExistence type="predicted"/>
<accession>A0A9Q1C069</accession>
<dbReference type="InterPro" id="IPR000742">
    <property type="entry name" value="EGF"/>
</dbReference>
<name>A0A9Q1C069_HOLLE</name>
<feature type="region of interest" description="Disordered" evidence="3">
    <location>
        <begin position="690"/>
        <end position="739"/>
    </location>
</feature>
<evidence type="ECO:0000313" key="7">
    <source>
        <dbReference type="Proteomes" id="UP001152320"/>
    </source>
</evidence>
<evidence type="ECO:0000256" key="1">
    <source>
        <dbReference type="ARBA" id="ARBA00022536"/>
    </source>
</evidence>
<dbReference type="PRINTS" id="PR00011">
    <property type="entry name" value="EGFLAMININ"/>
</dbReference>
<dbReference type="OrthoDB" id="6083208at2759"/>
<feature type="region of interest" description="Disordered" evidence="3">
    <location>
        <begin position="531"/>
        <end position="560"/>
    </location>
</feature>
<keyword evidence="4" id="KW-0472">Membrane</keyword>
<evidence type="ECO:0000256" key="2">
    <source>
        <dbReference type="PROSITE-ProRule" id="PRU00076"/>
    </source>
</evidence>
<dbReference type="InterPro" id="IPR042635">
    <property type="entry name" value="MEGF10/SREC1/2-like"/>
</dbReference>
<dbReference type="InterPro" id="IPR002049">
    <property type="entry name" value="LE_dom"/>
</dbReference>
<comment type="caution">
    <text evidence="6">The sequence shown here is derived from an EMBL/GenBank/DDBJ whole genome shotgun (WGS) entry which is preliminary data.</text>
</comment>
<organism evidence="6 7">
    <name type="scientific">Holothuria leucospilota</name>
    <name type="common">Black long sea cucumber</name>
    <name type="synonym">Mertensiothuria leucospilota</name>
    <dbReference type="NCBI Taxonomy" id="206669"/>
    <lineage>
        <taxon>Eukaryota</taxon>
        <taxon>Metazoa</taxon>
        <taxon>Echinodermata</taxon>
        <taxon>Eleutherozoa</taxon>
        <taxon>Echinozoa</taxon>
        <taxon>Holothuroidea</taxon>
        <taxon>Aspidochirotacea</taxon>
        <taxon>Aspidochirotida</taxon>
        <taxon>Holothuriidae</taxon>
        <taxon>Holothuria</taxon>
    </lineage>
</organism>
<feature type="region of interest" description="Disordered" evidence="3">
    <location>
        <begin position="768"/>
        <end position="816"/>
    </location>
</feature>
<evidence type="ECO:0000259" key="5">
    <source>
        <dbReference type="PROSITE" id="PS50026"/>
    </source>
</evidence>
<dbReference type="EMBL" id="JAIZAY010000009">
    <property type="protein sequence ID" value="KAJ8035947.1"/>
    <property type="molecule type" value="Genomic_DNA"/>
</dbReference>
<feature type="disulfide bond" evidence="2">
    <location>
        <begin position="214"/>
        <end position="223"/>
    </location>
</feature>